<dbReference type="Gene3D" id="2.30.29.30">
    <property type="entry name" value="Pleckstrin-homology domain (PH domain)/Phosphotyrosine-binding domain (PTB)"/>
    <property type="match status" value="1"/>
</dbReference>
<feature type="compositionally biased region" description="Acidic residues" evidence="11">
    <location>
        <begin position="457"/>
        <end position="466"/>
    </location>
</feature>
<evidence type="ECO:0000256" key="6">
    <source>
        <dbReference type="ARBA" id="ARBA00023054"/>
    </source>
</evidence>
<dbReference type="GO" id="GO:0006368">
    <property type="term" value="P:transcription elongation by RNA polymerase II"/>
    <property type="evidence" value="ECO:0007669"/>
    <property type="project" value="TreeGrafter"/>
</dbReference>
<feature type="compositionally biased region" description="Low complexity" evidence="11">
    <location>
        <begin position="553"/>
        <end position="562"/>
    </location>
</feature>
<evidence type="ECO:0000256" key="7">
    <source>
        <dbReference type="ARBA" id="ARBA00023163"/>
    </source>
</evidence>
<keyword evidence="8 10" id="KW-0234">DNA repair</keyword>
<evidence type="ECO:0000256" key="4">
    <source>
        <dbReference type="ARBA" id="ARBA00022763"/>
    </source>
</evidence>
<keyword evidence="2 10" id="KW-0158">Chromosome</keyword>
<feature type="compositionally biased region" description="Acidic residues" evidence="11">
    <location>
        <begin position="984"/>
        <end position="1036"/>
    </location>
</feature>
<dbReference type="SUPFAM" id="SSF55920">
    <property type="entry name" value="Creatinase/aminopeptidase"/>
    <property type="match status" value="1"/>
</dbReference>
<comment type="subunit">
    <text evidence="10">Component of the FACT complex.</text>
</comment>
<feature type="region of interest" description="Disordered" evidence="11">
    <location>
        <begin position="983"/>
        <end position="1076"/>
    </location>
</feature>
<feature type="domain" description="FACT complex subunit SPT16 N-terminal lobe" evidence="12">
    <location>
        <begin position="4"/>
        <end position="194"/>
    </location>
</feature>
<dbReference type="SMART" id="SM01287">
    <property type="entry name" value="Rtt106"/>
    <property type="match status" value="1"/>
</dbReference>
<keyword evidence="7 10" id="KW-0804">Transcription</keyword>
<accession>A0A830HQN2</accession>
<dbReference type="GO" id="GO:0031491">
    <property type="term" value="F:nucleosome binding"/>
    <property type="evidence" value="ECO:0007669"/>
    <property type="project" value="TreeGrafter"/>
</dbReference>
<evidence type="ECO:0000259" key="13">
    <source>
        <dbReference type="SMART" id="SM01286"/>
    </source>
</evidence>
<feature type="region of interest" description="Disordered" evidence="11">
    <location>
        <begin position="455"/>
        <end position="485"/>
    </location>
</feature>
<feature type="domain" description="FACT complex subunit SPT16 middle" evidence="13">
    <location>
        <begin position="583"/>
        <end position="736"/>
    </location>
</feature>
<dbReference type="InterPro" id="IPR048969">
    <property type="entry name" value="FACT_SPT16_C"/>
</dbReference>
<proteinExistence type="inferred from homology"/>
<protein>
    <recommendedName>
        <fullName evidence="10">FACT complex subunit</fullName>
    </recommendedName>
</protein>
<name>A0A830HQN2_9CHLO</name>
<comment type="caution">
    <text evidence="15">The sequence shown here is derived from an EMBL/GenBank/DDBJ whole genome shotgun (WGS) entry which is preliminary data.</text>
</comment>
<feature type="domain" description="Histone chaperone RTT106/FACT complex subunit SPT16-like middle" evidence="14">
    <location>
        <begin position="859"/>
        <end position="949"/>
    </location>
</feature>
<dbReference type="FunFam" id="3.90.230.10:FF:000005">
    <property type="entry name" value="FACT complex subunit spt16"/>
    <property type="match status" value="1"/>
</dbReference>
<dbReference type="SMART" id="SM01286">
    <property type="entry name" value="SPT16"/>
    <property type="match status" value="1"/>
</dbReference>
<dbReference type="Pfam" id="PF14826">
    <property type="entry name" value="FACT-Spt16_Nlob"/>
    <property type="match status" value="1"/>
</dbReference>
<evidence type="ECO:0000256" key="9">
    <source>
        <dbReference type="ARBA" id="ARBA00023242"/>
    </source>
</evidence>
<dbReference type="InterPro" id="IPR013953">
    <property type="entry name" value="FACT_SPT16_M"/>
</dbReference>
<evidence type="ECO:0000259" key="12">
    <source>
        <dbReference type="SMART" id="SM01285"/>
    </source>
</evidence>
<reference evidence="15" key="1">
    <citation type="submission" date="2020-10" db="EMBL/GenBank/DDBJ databases">
        <title>Unveiling of a novel bifunctional photoreceptor, Dualchrome1, isolated from a cosmopolitan green alga.</title>
        <authorList>
            <person name="Suzuki S."/>
            <person name="Kawachi M."/>
        </authorList>
    </citation>
    <scope>NUCLEOTIDE SEQUENCE</scope>
    <source>
        <strain evidence="15">NIES 2893</strain>
    </source>
</reference>
<keyword evidence="6" id="KW-0175">Coiled coil</keyword>
<dbReference type="GO" id="GO:0006260">
    <property type="term" value="P:DNA replication"/>
    <property type="evidence" value="ECO:0007669"/>
    <property type="project" value="UniProtKB-KW"/>
</dbReference>
<comment type="function">
    <text evidence="10">Component of the FACT complex, a general chromatin factor that acts to reorganize nucleosomes. The FACT complex is involved in multiple processes that require DNA as a template such as mRNA elongation, DNA replication and DNA repair. During transcription elongation the FACT complex acts as a histone chaperone that both destabilizes and restores nucleosomal structure. It facilitates the passage of RNA polymerase II and transcription by promoting the dissociation of one histone H2A-H2B dimer from the nucleosome, then subsequently promotes the reestablishment of the nucleosome following the passage of RNA polymerase II.</text>
</comment>
<dbReference type="GO" id="GO:0035101">
    <property type="term" value="C:FACT complex"/>
    <property type="evidence" value="ECO:0007669"/>
    <property type="project" value="UniProtKB-UniRule"/>
</dbReference>
<dbReference type="Pfam" id="PF08512">
    <property type="entry name" value="Rttp106-like_middle"/>
    <property type="match status" value="1"/>
</dbReference>
<dbReference type="Gene3D" id="3.40.350.10">
    <property type="entry name" value="Creatinase/prolidase N-terminal domain"/>
    <property type="match status" value="1"/>
</dbReference>
<dbReference type="InterPro" id="IPR036005">
    <property type="entry name" value="Creatinase/aminopeptidase-like"/>
</dbReference>
<keyword evidence="3 10" id="KW-0235">DNA replication</keyword>
<comment type="similarity">
    <text evidence="1 10">Belongs to the peptidase M24 family. SPT16 subfamily.</text>
</comment>
<dbReference type="EMBL" id="BNJQ01000024">
    <property type="protein sequence ID" value="GHP09218.1"/>
    <property type="molecule type" value="Genomic_DNA"/>
</dbReference>
<dbReference type="InterPro" id="IPR040258">
    <property type="entry name" value="Spt16"/>
</dbReference>
<dbReference type="AlphaFoldDB" id="A0A830HQN2"/>
<keyword evidence="16" id="KW-1185">Reference proteome</keyword>
<dbReference type="FunFam" id="2.30.29.30:FF:000017">
    <property type="entry name" value="FACT complex subunit SPT16"/>
    <property type="match status" value="1"/>
</dbReference>
<dbReference type="InterPro" id="IPR029148">
    <property type="entry name" value="FACT-SPT16_Nlobe"/>
</dbReference>
<dbReference type="Gene3D" id="2.30.29.150">
    <property type="match status" value="1"/>
</dbReference>
<dbReference type="InterPro" id="IPR056595">
    <property type="entry name" value="Fact-SPT16_PH"/>
</dbReference>
<evidence type="ECO:0000256" key="8">
    <source>
        <dbReference type="ARBA" id="ARBA00023204"/>
    </source>
</evidence>
<sequence length="1076" mass="119401">MATIDSSVFSARSSALYSALSDYAAGSSKSDPSLGSGSLGGSFCIAVIAGPASEEFMYRKSAALQLFLFGYELTDTLVVCLQTPGGPGGEGELTKEMHVVSSAKKCRLIEPCIEKCLKDAGVTVILHTKEKGDDGKKHIDEVIARAKHVGLLAQFAHIAKEYTPPFEDSAPFLKAYDQAIKAASITPQDAANALATALAPKDESEILYVRKAAMLTTAALNKFVVKQLEDTIEEEKKIKHSKLSELAEDSIVHPTQVGVKLNEENVEICYQPIFQSGASPAYDLRPSAQSDDKIMTYDTILVSLGARYNNYCTNISRTFLIDPDDGQQKAYQKLVDAHAAAAAALVEGAKLSDAYEAAKGALGDEYAAKLTKSVGYVMGLEFRESAYVINAKATAATVKAGMVFNVSVGLSDLVTKKGKKYAMQIADTVLVKPDGEAPQVLTDAATKRYSDIAYNLEGDDEDEEPAEKENAKSRDAKTKGKKEAAAAAAAAAPAGAADGPSRGRNVLIDNKLRDNVDGDMNMADVQDALTKRVNDDTKDILDRMKGRAGSGSGASSSSASAAEPVSYKSISDIPAYVARDMTIAVDSRHESILLPIMGQVVPFHISMVKNITQHSEQDFSYIRIVFQTPNVTGSPVAGFPWAQKHPDLTYIREINYKCTDSRHATKVLSDVKMLKKTVMQKMTEQQDRASLVKQETLKLTKERVYRLQDCWIRPNFGGRGRKLPGNLEAHANGFRYSTQKAEQVDIMYSNIKHAIFQPCEKDLITLIHFHLHNPIMIGKKKITDVQFYTEVVEGTVALDGGRRSMYDPDEIDEERKDRERKNRINNGYRAFVKKIQEMWEQKHAQLQLEWDVPFRELGFEGVPHKSTSTVLPCLNCLVELIEMPFFVLSLNEILLVNLERVGFSLKNFDMTIIFKDMTRPVVRIDAIPSERLEAIQQWLSKVEIKYYVSRMNLNWKPILTSIMDDPDKFFEEDGGWEFLNLEGSEGEEDDEEEESSFEPESSGEESDDDDDDDDDDDEDEDDDDDSEEFDEDELDSDERGMDWSDLEEEAAAADKKKAREEDDDDRRPSKKKSRKR</sequence>
<dbReference type="Pfam" id="PF08644">
    <property type="entry name" value="SPT16"/>
    <property type="match status" value="1"/>
</dbReference>
<comment type="subcellular location">
    <subcellularLocation>
        <location evidence="10">Nucleus</location>
    </subcellularLocation>
    <subcellularLocation>
        <location evidence="10">Chromosome</location>
    </subcellularLocation>
</comment>
<dbReference type="FunFam" id="2.30.29.150:FF:000004">
    <property type="entry name" value="FACT complex subunit SPT16"/>
    <property type="match status" value="1"/>
</dbReference>
<dbReference type="Gene3D" id="3.90.230.10">
    <property type="entry name" value="Creatinase/methionine aminopeptidase superfamily"/>
    <property type="match status" value="1"/>
</dbReference>
<dbReference type="OrthoDB" id="10251642at2759"/>
<evidence type="ECO:0000256" key="3">
    <source>
        <dbReference type="ARBA" id="ARBA00022705"/>
    </source>
</evidence>
<evidence type="ECO:0000313" key="16">
    <source>
        <dbReference type="Proteomes" id="UP000660262"/>
    </source>
</evidence>
<dbReference type="Proteomes" id="UP000660262">
    <property type="component" value="Unassembled WGS sequence"/>
</dbReference>
<dbReference type="GO" id="GO:0006281">
    <property type="term" value="P:DNA repair"/>
    <property type="evidence" value="ECO:0007669"/>
    <property type="project" value="UniProtKB-UniRule"/>
</dbReference>
<dbReference type="InterPro" id="IPR000994">
    <property type="entry name" value="Pept_M24"/>
</dbReference>
<keyword evidence="4 10" id="KW-0227">DNA damage</keyword>
<evidence type="ECO:0000259" key="14">
    <source>
        <dbReference type="SMART" id="SM01287"/>
    </source>
</evidence>
<keyword evidence="9 10" id="KW-0539">Nucleus</keyword>
<evidence type="ECO:0000256" key="1">
    <source>
        <dbReference type="ARBA" id="ARBA00010779"/>
    </source>
</evidence>
<dbReference type="InterPro" id="IPR013719">
    <property type="entry name" value="RTT106/SPT16-like_middle_dom"/>
</dbReference>
<gene>
    <name evidence="15" type="ORF">PPROV_000795500</name>
</gene>
<dbReference type="InterPro" id="IPR011993">
    <property type="entry name" value="PH-like_dom_sf"/>
</dbReference>
<dbReference type="PANTHER" id="PTHR13980:SF15">
    <property type="entry name" value="FACT COMPLEX SUBUNIT SPT16"/>
    <property type="match status" value="1"/>
</dbReference>
<organism evidence="15 16">
    <name type="scientific">Pycnococcus provasolii</name>
    <dbReference type="NCBI Taxonomy" id="41880"/>
    <lineage>
        <taxon>Eukaryota</taxon>
        <taxon>Viridiplantae</taxon>
        <taxon>Chlorophyta</taxon>
        <taxon>Pseudoscourfieldiophyceae</taxon>
        <taxon>Pseudoscourfieldiales</taxon>
        <taxon>Pycnococcaceae</taxon>
        <taxon>Pycnococcus</taxon>
    </lineage>
</organism>
<feature type="compositionally biased region" description="Basic and acidic residues" evidence="11">
    <location>
        <begin position="467"/>
        <end position="484"/>
    </location>
</feature>
<evidence type="ECO:0000256" key="10">
    <source>
        <dbReference type="RuleBase" id="RU367052"/>
    </source>
</evidence>
<dbReference type="Pfam" id="PF24824">
    <property type="entry name" value="PH_SPT16"/>
    <property type="match status" value="1"/>
</dbReference>
<dbReference type="Pfam" id="PF21091">
    <property type="entry name" value="SPT16_C"/>
    <property type="match status" value="1"/>
</dbReference>
<dbReference type="SMART" id="SM01285">
    <property type="entry name" value="FACT-Spt16_Nlob"/>
    <property type="match status" value="1"/>
</dbReference>
<evidence type="ECO:0000256" key="2">
    <source>
        <dbReference type="ARBA" id="ARBA00022454"/>
    </source>
</evidence>
<evidence type="ECO:0000256" key="5">
    <source>
        <dbReference type="ARBA" id="ARBA00023015"/>
    </source>
</evidence>
<feature type="region of interest" description="Disordered" evidence="11">
    <location>
        <begin position="543"/>
        <end position="563"/>
    </location>
</feature>
<evidence type="ECO:0000313" key="15">
    <source>
        <dbReference type="EMBL" id="GHP09218.1"/>
    </source>
</evidence>
<evidence type="ECO:0000256" key="11">
    <source>
        <dbReference type="SAM" id="MobiDB-lite"/>
    </source>
</evidence>
<keyword evidence="5 10" id="KW-0805">Transcription regulation</keyword>
<dbReference type="InterPro" id="IPR029149">
    <property type="entry name" value="Creatin/AminoP/Spt16_N"/>
</dbReference>
<dbReference type="Pfam" id="PF00557">
    <property type="entry name" value="Peptidase_M24"/>
    <property type="match status" value="1"/>
</dbReference>
<dbReference type="PANTHER" id="PTHR13980">
    <property type="entry name" value="CDC68 RELATED"/>
    <property type="match status" value="1"/>
</dbReference>
<dbReference type="Gene3D" id="2.30.29.210">
    <property type="entry name" value="FACT complex subunit Spt16p/Cdc68p"/>
    <property type="match status" value="1"/>
</dbReference>